<evidence type="ECO:0000256" key="2">
    <source>
        <dbReference type="ARBA" id="ARBA00022553"/>
    </source>
</evidence>
<evidence type="ECO:0000256" key="1">
    <source>
        <dbReference type="ARBA" id="ARBA00022450"/>
    </source>
</evidence>
<dbReference type="AlphaFoldDB" id="A0A857KP56"/>
<dbReference type="SMART" id="SM00823">
    <property type="entry name" value="PKS_PP"/>
    <property type="match status" value="1"/>
</dbReference>
<dbReference type="InterPro" id="IPR009081">
    <property type="entry name" value="PP-bd_ACP"/>
</dbReference>
<proteinExistence type="predicted"/>
<dbReference type="RefSeq" id="WP_083836839.1">
    <property type="nucleotide sequence ID" value="NZ_CP045804.1"/>
</dbReference>
<keyword evidence="2" id="KW-0597">Phosphoprotein</keyword>
<dbReference type="Pfam" id="PF00550">
    <property type="entry name" value="PP-binding"/>
    <property type="match status" value="1"/>
</dbReference>
<dbReference type="SMART" id="SM01294">
    <property type="entry name" value="PKS_PP_betabranch"/>
    <property type="match status" value="1"/>
</dbReference>
<keyword evidence="1" id="KW-0596">Phosphopantetheine</keyword>
<evidence type="ECO:0000313" key="3">
    <source>
        <dbReference type="EMBL" id="QHN41306.1"/>
    </source>
</evidence>
<reference evidence="3" key="1">
    <citation type="journal article" date="2021" name="Nat. Microbiol.">
        <title>Cocultivation of an ultrasmall environmental parasitic bacterium with lytic ability against bacteria associated with wastewater foams.</title>
        <authorList>
            <person name="Batinovic S."/>
            <person name="Rose J.J.A."/>
            <person name="Ratcliffe J."/>
            <person name="Seviour R.J."/>
            <person name="Petrovski S."/>
        </authorList>
    </citation>
    <scope>NUCLEOTIDE SEQUENCE</scope>
    <source>
        <strain evidence="3">CON44</strain>
    </source>
</reference>
<dbReference type="Gene3D" id="1.10.1200.10">
    <property type="entry name" value="ACP-like"/>
    <property type="match status" value="1"/>
</dbReference>
<name>A0A857KP56_9ACTN</name>
<dbReference type="InterPro" id="IPR036736">
    <property type="entry name" value="ACP-like_sf"/>
</dbReference>
<organism evidence="3">
    <name type="scientific">Gordonia amarae</name>
    <dbReference type="NCBI Taxonomy" id="36821"/>
    <lineage>
        <taxon>Bacteria</taxon>
        <taxon>Bacillati</taxon>
        <taxon>Actinomycetota</taxon>
        <taxon>Actinomycetes</taxon>
        <taxon>Mycobacteriales</taxon>
        <taxon>Gordoniaceae</taxon>
        <taxon>Gordonia</taxon>
    </lineage>
</organism>
<dbReference type="PROSITE" id="PS50075">
    <property type="entry name" value="CARRIER"/>
    <property type="match status" value="1"/>
</dbReference>
<dbReference type="GO" id="GO:0031177">
    <property type="term" value="F:phosphopantetheine binding"/>
    <property type="evidence" value="ECO:0007669"/>
    <property type="project" value="InterPro"/>
</dbReference>
<accession>A0A857KP56</accession>
<dbReference type="SUPFAM" id="SSF47336">
    <property type="entry name" value="ACP-like"/>
    <property type="match status" value="1"/>
</dbReference>
<protein>
    <submittedName>
        <fullName evidence="3">Uncharacterized protein</fullName>
    </submittedName>
</protein>
<sequence length="146" mass="15458">MRMSTDCDQTGAEGANSLDAHEIRTWLVQRIGSMLDVHVVDIDTSVPFADLGLTSAHGMRMAAELGEWLGVRIPIGTVFDYPTIDSMARFLSGDSDTSACDAGPSSEADDDIEEDLAELLLLLGDGGGCEPGLDNPEAEDGKEVAE</sequence>
<dbReference type="InterPro" id="IPR020806">
    <property type="entry name" value="PKS_PP-bd"/>
</dbReference>
<dbReference type="EMBL" id="CP045810">
    <property type="protein sequence ID" value="QHN41306.1"/>
    <property type="molecule type" value="Genomic_DNA"/>
</dbReference>
<gene>
    <name evidence="3" type="ORF">GII30_20975</name>
</gene>